<sequence length="916" mass="105393">MRSFLEEVINEIWQKHGTFENIVFILPSKRAGTFLKHSIATTSNKPLFVPEIYSIEDFIQKISGLTSIKSTQQLFELYSAYKKSSYPNKDDFFAFSKWGRTLLQDINEIDRYIINTEELFSSLSEIQRLNHWSLGTEKTKIMKEYLKFWHGLQELYDVFNSTLLEKGLGHQGLIYRRACERLDDYVAAIGHQTHIFIGFNALNTAESQIIQKILSTTKSDIYWDLDTYFLNDPIHDASHFIRYHLRKWSYFQNNAPKGIGTNYNSKKKIQIIGVPKNVAQAKYVGQLLNELNEPVSNGLKNTAVVLSDETLLNPLLNSIPQEIERVNITMGYPLQKTSVATLFSQLLNLNIHKTNKGWYHQDVLDLLSHPYIQKALGQDINGNAVSLPEEIKKKNWAYLDTNKITSVLGTKKTVISHLFLHDTPTPEEFIKHCLAIIKLLKDSLYNFNEKLLLEYLYRLYNLFNQILGMLAKYDFIKDLESLKGLYQDLLSVETLDFKGEPLEGLQVMGMLESRNLDFENVIITSVNEGILPSGKSNNSFIPFDLKVYHGLPTYKEKDAVYTYHFYRLLQRAKQIFILYNTEPDVLEGGERSRLIMQLLTDEHKKDDILEKTAAPLVMAPPKNMNSIIKDDNLLNLIKSHASRGFSPTSLSNYIRNPMDFYKRNLLGINDVMEVEETVAANTFGTIIHDTLEHIYTPFIGKYLSALHLKAVIPDIERLVKLNFAKSYPGSDITKGKNLIAFKVMVRYINNFINLEIEQLNHHQIKIIALETKLKAQLDIPGISFPIVLKGKLDRVDEIDGTIRIIDYKTGTVISSQVEITNWQDVTEDYKYSKAFQLLCYSLLYHQKNPLDILQAGIVSFKNLGAGLLQFATKETKNSRNKDRKITQKTLEAFRIQLEKLVFEICNPDVPFIEKEI</sequence>
<organism evidence="2 3">
    <name type="scientific">Ulvibacterium marinum</name>
    <dbReference type="NCBI Taxonomy" id="2419782"/>
    <lineage>
        <taxon>Bacteria</taxon>
        <taxon>Pseudomonadati</taxon>
        <taxon>Bacteroidota</taxon>
        <taxon>Flavobacteriia</taxon>
        <taxon>Flavobacteriales</taxon>
        <taxon>Flavobacteriaceae</taxon>
        <taxon>Ulvibacterium</taxon>
    </lineage>
</organism>
<dbReference type="EMBL" id="RBCJ01000001">
    <property type="protein sequence ID" value="RKN82979.1"/>
    <property type="molecule type" value="Genomic_DNA"/>
</dbReference>
<comment type="caution">
    <text evidence="2">The sequence shown here is derived from an EMBL/GenBank/DDBJ whole genome shotgun (WGS) entry which is preliminary data.</text>
</comment>
<dbReference type="OrthoDB" id="9762792at2"/>
<dbReference type="AlphaFoldDB" id="A0A3B0CFR0"/>
<dbReference type="Gene3D" id="3.40.50.300">
    <property type="entry name" value="P-loop containing nucleotide triphosphate hydrolases"/>
    <property type="match status" value="1"/>
</dbReference>
<evidence type="ECO:0000313" key="3">
    <source>
        <dbReference type="Proteomes" id="UP000276603"/>
    </source>
</evidence>
<dbReference type="InterPro" id="IPR011604">
    <property type="entry name" value="PDDEXK-like_dom_sf"/>
</dbReference>
<dbReference type="SUPFAM" id="SSF52980">
    <property type="entry name" value="Restriction endonuclease-like"/>
    <property type="match status" value="1"/>
</dbReference>
<dbReference type="RefSeq" id="WP_120710187.1">
    <property type="nucleotide sequence ID" value="NZ_RBCJ01000001.1"/>
</dbReference>
<dbReference type="Gene3D" id="3.90.320.10">
    <property type="match status" value="1"/>
</dbReference>
<dbReference type="InterPro" id="IPR011335">
    <property type="entry name" value="Restrct_endonuc-II-like"/>
</dbReference>
<feature type="domain" description="PD-(D/E)XK endonuclease-like" evidence="1">
    <location>
        <begin position="645"/>
        <end position="913"/>
    </location>
</feature>
<accession>A0A3B0CFR0</accession>
<gene>
    <name evidence="2" type="ORF">D7Z94_03820</name>
</gene>
<reference evidence="2 3" key="1">
    <citation type="submission" date="2018-10" db="EMBL/GenBank/DDBJ databases">
        <title>Ulvibacterium marinum gen. nov., sp. nov., a novel marine bacterium of the family Flavobacteriaceae, isolated from a culture of the green alga Ulva prolifera.</title>
        <authorList>
            <person name="Zhang Z."/>
        </authorList>
    </citation>
    <scope>NUCLEOTIDE SEQUENCE [LARGE SCALE GENOMIC DNA]</scope>
    <source>
        <strain evidence="2 3">CCMM003</strain>
    </source>
</reference>
<evidence type="ECO:0000259" key="1">
    <source>
        <dbReference type="Pfam" id="PF12705"/>
    </source>
</evidence>
<keyword evidence="3" id="KW-1185">Reference proteome</keyword>
<evidence type="ECO:0000313" key="2">
    <source>
        <dbReference type="EMBL" id="RKN82979.1"/>
    </source>
</evidence>
<dbReference type="Proteomes" id="UP000276603">
    <property type="component" value="Unassembled WGS sequence"/>
</dbReference>
<name>A0A3B0CFR0_9FLAO</name>
<dbReference type="InterPro" id="IPR027417">
    <property type="entry name" value="P-loop_NTPase"/>
</dbReference>
<dbReference type="InterPro" id="IPR038726">
    <property type="entry name" value="PDDEXK_AddAB-type"/>
</dbReference>
<proteinExistence type="predicted"/>
<dbReference type="SUPFAM" id="SSF52540">
    <property type="entry name" value="P-loop containing nucleoside triphosphate hydrolases"/>
    <property type="match status" value="1"/>
</dbReference>
<protein>
    <submittedName>
        <fullName evidence="2">PD-(D/E)XK nuclease family protein</fullName>
    </submittedName>
</protein>
<dbReference type="Gene3D" id="1.10.486.10">
    <property type="entry name" value="PCRA, domain 4"/>
    <property type="match status" value="1"/>
</dbReference>
<dbReference type="Pfam" id="PF12705">
    <property type="entry name" value="PDDEXK_1"/>
    <property type="match status" value="1"/>
</dbReference>